<dbReference type="Gene3D" id="1.25.40.10">
    <property type="entry name" value="Tetratricopeptide repeat domain"/>
    <property type="match status" value="1"/>
</dbReference>
<dbReference type="InterPro" id="IPR011990">
    <property type="entry name" value="TPR-like_helical_dom_sf"/>
</dbReference>
<reference evidence="1 2" key="1">
    <citation type="submission" date="2016-10" db="EMBL/GenBank/DDBJ databases">
        <title>Complete genome sequences of three Cupriavidus strains isolated from various Malaysian environments.</title>
        <authorList>
            <person name="Abdullah A.A.-A."/>
            <person name="Shafie N.A.H."/>
            <person name="Lau N.S."/>
        </authorList>
    </citation>
    <scope>NUCLEOTIDE SEQUENCE [LARGE SCALE GENOMIC DNA]</scope>
    <source>
        <strain evidence="1 2">USMAA1020</strain>
    </source>
</reference>
<dbReference type="SMART" id="SM00671">
    <property type="entry name" value="SEL1"/>
    <property type="match status" value="5"/>
</dbReference>
<evidence type="ECO:0008006" key="3">
    <source>
        <dbReference type="Google" id="ProtNLM"/>
    </source>
</evidence>
<dbReference type="Proteomes" id="UP000177515">
    <property type="component" value="Chromosome 1"/>
</dbReference>
<dbReference type="SUPFAM" id="SSF81901">
    <property type="entry name" value="HCP-like"/>
    <property type="match status" value="1"/>
</dbReference>
<dbReference type="InterPro" id="IPR052945">
    <property type="entry name" value="Mitotic_Regulator"/>
</dbReference>
<dbReference type="PANTHER" id="PTHR43628">
    <property type="entry name" value="ACTIVATOR OF C KINASE PROTEIN 1-RELATED"/>
    <property type="match status" value="1"/>
</dbReference>
<gene>
    <name evidence="1" type="ORF">BKK80_05185</name>
</gene>
<dbReference type="PANTHER" id="PTHR43628:SF1">
    <property type="entry name" value="CHITIN SYNTHASE REGULATORY FACTOR 2-RELATED"/>
    <property type="match status" value="1"/>
</dbReference>
<dbReference type="Pfam" id="PF08238">
    <property type="entry name" value="Sel1"/>
    <property type="match status" value="5"/>
</dbReference>
<evidence type="ECO:0000313" key="1">
    <source>
        <dbReference type="EMBL" id="AOZ07979.1"/>
    </source>
</evidence>
<sequence>MASVPRAQPAPGGRPARWRHPLLAAALAAVAVAAAGVGGAGAWRHHTETRRAQLAELRTLAGPAGDAQALAALRAAAARGETAAQTALGEALWDRAEAQPLAEGRQWLQKAALGGDVRAHLLLGKAALLGVPAGSGMDPARARAHLSAAADAGDPGAAYYLGLLHRGGYGQPANPKAAAHWFTLAAQGGVPHAMFMLANAYREGDGVPLDPARALAWYEQAAEREHPESSQALAMAYRNGELGLARDERRFRSHLAEAAHALRHPALAP</sequence>
<dbReference type="InterPro" id="IPR006597">
    <property type="entry name" value="Sel1-like"/>
</dbReference>
<protein>
    <recommendedName>
        <fullName evidence="3">Sel1 repeat family protein</fullName>
    </recommendedName>
</protein>
<dbReference type="EMBL" id="CP017754">
    <property type="protein sequence ID" value="AOZ07979.1"/>
    <property type="molecule type" value="Genomic_DNA"/>
</dbReference>
<evidence type="ECO:0000313" key="2">
    <source>
        <dbReference type="Proteomes" id="UP000177515"/>
    </source>
</evidence>
<organism evidence="1 2">
    <name type="scientific">Cupriavidus malaysiensis</name>
    <dbReference type="NCBI Taxonomy" id="367825"/>
    <lineage>
        <taxon>Bacteria</taxon>
        <taxon>Pseudomonadati</taxon>
        <taxon>Pseudomonadota</taxon>
        <taxon>Betaproteobacteria</taxon>
        <taxon>Burkholderiales</taxon>
        <taxon>Burkholderiaceae</taxon>
        <taxon>Cupriavidus</taxon>
    </lineage>
</organism>
<name>A0ABN4TKX4_9BURK</name>
<keyword evidence="2" id="KW-1185">Reference proteome</keyword>
<proteinExistence type="predicted"/>
<accession>A0ABN4TKX4</accession>